<proteinExistence type="predicted"/>
<dbReference type="EMBL" id="CP039351">
    <property type="protein sequence ID" value="QCD99463.1"/>
    <property type="molecule type" value="Genomic_DNA"/>
</dbReference>
<keyword evidence="2" id="KW-1185">Reference proteome</keyword>
<dbReference type="AlphaFoldDB" id="A0A4D6MFA8"/>
<name>A0A4D6MFA8_VIGUN</name>
<dbReference type="Proteomes" id="UP000501690">
    <property type="component" value="Linkage Group LG7"/>
</dbReference>
<reference evidence="1 2" key="1">
    <citation type="submission" date="2019-04" db="EMBL/GenBank/DDBJ databases">
        <title>An improved genome assembly and genetic linkage map for asparagus bean, Vigna unguiculata ssp. sesquipedialis.</title>
        <authorList>
            <person name="Xia Q."/>
            <person name="Zhang R."/>
            <person name="Dong Y."/>
        </authorList>
    </citation>
    <scope>NUCLEOTIDE SEQUENCE [LARGE SCALE GENOMIC DNA]</scope>
    <source>
        <tissue evidence="1">Leaf</tissue>
    </source>
</reference>
<sequence>MPAYLARAPPSGVHDLSASIMAAYPARTPPSGVCGRLPCENTSIWSMWPPTLREHLHLEYTTSQQTSWPPTLREHPHLTPPSGVHDLQQNPMAACFMKDCNRDYKDKKSYTVLTVPGYTAFQQASWPPNLREHLHREYMPAYLARAPPSGVHDLSASIMAAYPARTPPSGVCGRLPCENTSIWSMWPPTLREHLHLEYTTSQQTSWPPTLREHPHLTPPSGVHDLQQNPMAACFMKGSLYLSTFIPS</sequence>
<evidence type="ECO:0000313" key="1">
    <source>
        <dbReference type="EMBL" id="QCD99463.1"/>
    </source>
</evidence>
<evidence type="ECO:0000313" key="2">
    <source>
        <dbReference type="Proteomes" id="UP000501690"/>
    </source>
</evidence>
<gene>
    <name evidence="1" type="ORF">DEO72_LG7g745</name>
</gene>
<protein>
    <submittedName>
        <fullName evidence="1">Uncharacterized protein</fullName>
    </submittedName>
</protein>
<accession>A0A4D6MFA8</accession>
<organism evidence="1 2">
    <name type="scientific">Vigna unguiculata</name>
    <name type="common">Cowpea</name>
    <dbReference type="NCBI Taxonomy" id="3917"/>
    <lineage>
        <taxon>Eukaryota</taxon>
        <taxon>Viridiplantae</taxon>
        <taxon>Streptophyta</taxon>
        <taxon>Embryophyta</taxon>
        <taxon>Tracheophyta</taxon>
        <taxon>Spermatophyta</taxon>
        <taxon>Magnoliopsida</taxon>
        <taxon>eudicotyledons</taxon>
        <taxon>Gunneridae</taxon>
        <taxon>Pentapetalae</taxon>
        <taxon>rosids</taxon>
        <taxon>fabids</taxon>
        <taxon>Fabales</taxon>
        <taxon>Fabaceae</taxon>
        <taxon>Papilionoideae</taxon>
        <taxon>50 kb inversion clade</taxon>
        <taxon>NPAAA clade</taxon>
        <taxon>indigoferoid/millettioid clade</taxon>
        <taxon>Phaseoleae</taxon>
        <taxon>Vigna</taxon>
    </lineage>
</organism>